<accession>A0A0F3MFI2</accession>
<evidence type="ECO:0000313" key="3">
    <source>
        <dbReference type="EMBL" id="KJV54237.1"/>
    </source>
</evidence>
<comment type="caution">
    <text evidence="3">The sequence shown here is derived from an EMBL/GenBank/DDBJ whole genome shotgun (WGS) entry which is preliminary data.</text>
</comment>
<keyword evidence="1" id="KW-0677">Repeat</keyword>
<reference evidence="3 4" key="1">
    <citation type="submission" date="2015-02" db="EMBL/GenBank/DDBJ databases">
        <title>Genome Sequencing of Rickettsiales.</title>
        <authorList>
            <person name="Daugherty S.C."/>
            <person name="Su Q."/>
            <person name="Abolude K."/>
            <person name="Beier-Sexton M."/>
            <person name="Carlyon J.A."/>
            <person name="Carter R."/>
            <person name="Day N.P."/>
            <person name="Dumler S.J."/>
            <person name="Dyachenko V."/>
            <person name="Godinez A."/>
            <person name="Kurtti T.J."/>
            <person name="Lichay M."/>
            <person name="Mullins K.E."/>
            <person name="Ott S."/>
            <person name="Pappas-Brown V."/>
            <person name="Paris D.H."/>
            <person name="Patel P."/>
            <person name="Richards A.L."/>
            <person name="Sadzewicz L."/>
            <person name="Sears K."/>
            <person name="Seidman D."/>
            <person name="Sengamalay N."/>
            <person name="Stenos J."/>
            <person name="Tallon L.J."/>
            <person name="Vincent G."/>
            <person name="Fraser C.M."/>
            <person name="Munderloh U."/>
            <person name="Dunning-Hotopp J.C."/>
        </authorList>
    </citation>
    <scope>NUCLEOTIDE SEQUENCE [LARGE SCALE GENOMIC DNA]</scope>
    <source>
        <strain evidence="3 4">Gilliam</strain>
    </source>
</reference>
<name>A0A0F3MFI2_ORITS</name>
<dbReference type="Gene3D" id="1.25.40.20">
    <property type="entry name" value="Ankyrin repeat-containing domain"/>
    <property type="match status" value="1"/>
</dbReference>
<dbReference type="Proteomes" id="UP000033769">
    <property type="component" value="Unassembled WGS sequence"/>
</dbReference>
<dbReference type="InterPro" id="IPR036770">
    <property type="entry name" value="Ankyrin_rpt-contain_sf"/>
</dbReference>
<sequence>MDQLLRLLLHCYRFIRNGINFWLSREENYLGSNSLHQFAKNGDVTAIERLLVQDNESINELDANGMTPLHYAAARGHIEIVRTLLTQNNFEY</sequence>
<organism evidence="3 4">
    <name type="scientific">Orientia tsutsugamushi str. Gilliam</name>
    <dbReference type="NCBI Taxonomy" id="1359184"/>
    <lineage>
        <taxon>Bacteria</taxon>
        <taxon>Pseudomonadati</taxon>
        <taxon>Pseudomonadota</taxon>
        <taxon>Alphaproteobacteria</taxon>
        <taxon>Rickettsiales</taxon>
        <taxon>Rickettsiaceae</taxon>
        <taxon>Rickettsieae</taxon>
        <taxon>Orientia</taxon>
    </lineage>
</organism>
<dbReference type="PROSITE" id="PS50297">
    <property type="entry name" value="ANK_REP_REGION"/>
    <property type="match status" value="1"/>
</dbReference>
<dbReference type="Pfam" id="PF12796">
    <property type="entry name" value="Ank_2"/>
    <property type="match status" value="1"/>
</dbReference>
<evidence type="ECO:0000256" key="2">
    <source>
        <dbReference type="PROSITE-ProRule" id="PRU00023"/>
    </source>
</evidence>
<dbReference type="PANTHER" id="PTHR24161">
    <property type="entry name" value="ANK_REP_REGION DOMAIN-CONTAINING PROTEIN-RELATED"/>
    <property type="match status" value="1"/>
</dbReference>
<dbReference type="SUPFAM" id="SSF48403">
    <property type="entry name" value="Ankyrin repeat"/>
    <property type="match status" value="1"/>
</dbReference>
<evidence type="ECO:0000256" key="1">
    <source>
        <dbReference type="ARBA" id="ARBA00022737"/>
    </source>
</evidence>
<dbReference type="PATRIC" id="fig|1359184.3.peg.65"/>
<dbReference type="SMART" id="SM00248">
    <property type="entry name" value="ANK"/>
    <property type="match status" value="2"/>
</dbReference>
<dbReference type="PANTHER" id="PTHR24161:SF119">
    <property type="entry name" value="ANKYRIN REPEAT DOMAIN 44"/>
    <property type="match status" value="1"/>
</dbReference>
<dbReference type="PROSITE" id="PS50088">
    <property type="entry name" value="ANK_REPEAT"/>
    <property type="match status" value="1"/>
</dbReference>
<proteinExistence type="predicted"/>
<gene>
    <name evidence="3" type="ORF">OTSGILL_0058</name>
</gene>
<dbReference type="InterPro" id="IPR002110">
    <property type="entry name" value="Ankyrin_rpt"/>
</dbReference>
<dbReference type="EMBL" id="LANO01000001">
    <property type="protein sequence ID" value="KJV54237.1"/>
    <property type="molecule type" value="Genomic_DNA"/>
</dbReference>
<keyword evidence="2" id="KW-0040">ANK repeat</keyword>
<evidence type="ECO:0000313" key="4">
    <source>
        <dbReference type="Proteomes" id="UP000033769"/>
    </source>
</evidence>
<feature type="repeat" description="ANK" evidence="2">
    <location>
        <begin position="64"/>
        <end position="85"/>
    </location>
</feature>
<dbReference type="AlphaFoldDB" id="A0A0F3MFI2"/>
<protein>
    <submittedName>
        <fullName evidence="3">Ankyrin repeat family protein</fullName>
    </submittedName>
</protein>